<evidence type="ECO:0000259" key="10">
    <source>
        <dbReference type="PROSITE" id="PS50158"/>
    </source>
</evidence>
<evidence type="ECO:0000256" key="3">
    <source>
        <dbReference type="ARBA" id="ARBA00022723"/>
    </source>
</evidence>
<feature type="compositionally biased region" description="Polar residues" evidence="9">
    <location>
        <begin position="510"/>
        <end position="519"/>
    </location>
</feature>
<dbReference type="SMART" id="SM00343">
    <property type="entry name" value="ZnF_C2HC"/>
    <property type="match status" value="5"/>
</dbReference>
<dbReference type="InterPro" id="IPR001878">
    <property type="entry name" value="Znf_CCHC"/>
</dbReference>
<evidence type="ECO:0000256" key="4">
    <source>
        <dbReference type="ARBA" id="ARBA00022737"/>
    </source>
</evidence>
<protein>
    <submittedName>
        <fullName evidence="11">mRNA-nucleus export-related protein</fullName>
    </submittedName>
</protein>
<dbReference type="Proteomes" id="UP001182556">
    <property type="component" value="Unassembled WGS sequence"/>
</dbReference>
<keyword evidence="3" id="KW-0479">Metal-binding</keyword>
<comment type="subcellular location">
    <subcellularLocation>
        <location evidence="1">Nucleus</location>
    </subcellularLocation>
</comment>
<dbReference type="GO" id="GO:0071037">
    <property type="term" value="P:nuclear polyadenylation-dependent snRNA catabolic process"/>
    <property type="evidence" value="ECO:0007669"/>
    <property type="project" value="TreeGrafter"/>
</dbReference>
<keyword evidence="12" id="KW-1185">Reference proteome</keyword>
<name>A0AAD9FQQ0_PAPLA</name>
<dbReference type="InterPro" id="IPR036875">
    <property type="entry name" value="Znf_CCHC_sf"/>
</dbReference>
<evidence type="ECO:0000256" key="9">
    <source>
        <dbReference type="SAM" id="MobiDB-lite"/>
    </source>
</evidence>
<dbReference type="GO" id="GO:0008270">
    <property type="term" value="F:zinc ion binding"/>
    <property type="evidence" value="ECO:0007669"/>
    <property type="project" value="UniProtKB-KW"/>
</dbReference>
<dbReference type="Pfam" id="PF00098">
    <property type="entry name" value="zf-CCHC"/>
    <property type="match status" value="3"/>
</dbReference>
<dbReference type="GO" id="GO:0071039">
    <property type="term" value="P:nuclear polyadenylation-dependent CUT catabolic process"/>
    <property type="evidence" value="ECO:0007669"/>
    <property type="project" value="TreeGrafter"/>
</dbReference>
<feature type="region of interest" description="Disordered" evidence="9">
    <location>
        <begin position="130"/>
        <end position="164"/>
    </location>
</feature>
<feature type="compositionally biased region" description="Basic and acidic residues" evidence="9">
    <location>
        <begin position="199"/>
        <end position="211"/>
    </location>
</feature>
<dbReference type="GO" id="GO:0031499">
    <property type="term" value="C:TRAMP complex"/>
    <property type="evidence" value="ECO:0007669"/>
    <property type="project" value="TreeGrafter"/>
</dbReference>
<feature type="compositionally biased region" description="Polar residues" evidence="9">
    <location>
        <begin position="154"/>
        <end position="164"/>
    </location>
</feature>
<keyword evidence="7" id="KW-0539">Nucleus</keyword>
<dbReference type="GO" id="GO:0003723">
    <property type="term" value="F:RNA binding"/>
    <property type="evidence" value="ECO:0007669"/>
    <property type="project" value="TreeGrafter"/>
</dbReference>
<evidence type="ECO:0000256" key="5">
    <source>
        <dbReference type="ARBA" id="ARBA00022771"/>
    </source>
</evidence>
<evidence type="ECO:0000256" key="2">
    <source>
        <dbReference type="ARBA" id="ARBA00022664"/>
    </source>
</evidence>
<dbReference type="AlphaFoldDB" id="A0AAD9FQQ0"/>
<feature type="compositionally biased region" description="Basic and acidic residues" evidence="9">
    <location>
        <begin position="484"/>
        <end position="502"/>
    </location>
</feature>
<dbReference type="GO" id="GO:0071031">
    <property type="term" value="P:nuclear mRNA surveillance of mRNA 3'-end processing"/>
    <property type="evidence" value="ECO:0007669"/>
    <property type="project" value="TreeGrafter"/>
</dbReference>
<comment type="caution">
    <text evidence="11">The sequence shown here is derived from an EMBL/GenBank/DDBJ whole genome shotgun (WGS) entry which is preliminary data.</text>
</comment>
<feature type="compositionally biased region" description="Polar residues" evidence="9">
    <location>
        <begin position="659"/>
        <end position="672"/>
    </location>
</feature>
<evidence type="ECO:0000256" key="1">
    <source>
        <dbReference type="ARBA" id="ARBA00004123"/>
    </source>
</evidence>
<feature type="domain" description="CCHC-type" evidence="10">
    <location>
        <begin position="406"/>
        <end position="421"/>
    </location>
</feature>
<dbReference type="PANTHER" id="PTHR46543">
    <property type="entry name" value="ZINC FINGER CCHC DOMAIN-CONTAINING PROTEIN 7"/>
    <property type="match status" value="1"/>
</dbReference>
<dbReference type="PROSITE" id="PS50158">
    <property type="entry name" value="ZF_CCHC"/>
    <property type="match status" value="3"/>
</dbReference>
<evidence type="ECO:0000256" key="7">
    <source>
        <dbReference type="ARBA" id="ARBA00023242"/>
    </source>
</evidence>
<keyword evidence="6" id="KW-0862">Zinc</keyword>
<feature type="compositionally biased region" description="Basic and acidic residues" evidence="9">
    <location>
        <begin position="541"/>
        <end position="557"/>
    </location>
</feature>
<feature type="compositionally biased region" description="Basic residues" evidence="9">
    <location>
        <begin position="633"/>
        <end position="642"/>
    </location>
</feature>
<feature type="compositionally biased region" description="Gly residues" evidence="9">
    <location>
        <begin position="521"/>
        <end position="534"/>
    </location>
</feature>
<keyword evidence="2" id="KW-0507">mRNA processing</keyword>
<dbReference type="EMBL" id="JAODAN010000005">
    <property type="protein sequence ID" value="KAK1924192.1"/>
    <property type="molecule type" value="Genomic_DNA"/>
</dbReference>
<dbReference type="GO" id="GO:0071035">
    <property type="term" value="P:nuclear polyadenylation-dependent rRNA catabolic process"/>
    <property type="evidence" value="ECO:0007669"/>
    <property type="project" value="TreeGrafter"/>
</dbReference>
<accession>A0AAD9FQQ0</accession>
<feature type="domain" description="CCHC-type" evidence="10">
    <location>
        <begin position="325"/>
        <end position="340"/>
    </location>
</feature>
<sequence length="735" mass="79330">MSSTTPADGAKIKGTAQPTSQSSAAGAASVKRRKKDNSRPRKRSKPDPTATGNDDSFMDIIGDFSQLGDDPQENSSRDDFDDAGLGDDLRFDGAENLASPEAGPSRLPMTLATSSFTPLPRSVLSAFGRRPAFTPERSASPVRNEVADDRATEGQATSGQSNNMTSADAVVSEHFDPPGLFSTSIEKVIQAQTAAVPLEKSHSGNDSKENENGASASGLLLPDNIILDGLSLADGEGKEGDVDRANLSMEGLHFVDDNISKGVQRYFVPEQTEEETFLATADQSKICQNCKKPGHRSKDCPHVICTVCGAMDEHERRDCPHGIVCFGCGQRGHRQSDCPDPVSRFSRRRGCDRCGSRDHPESACPSVWRIYRYFSTEERSELQDKKRKATEWAKEALGDVRAEMFCYNCANPGHLGDDCPRPRASAAKLFNPTAFSRAMASRGPYYNDREQKPSTATPTHTRFDDDDNLPDVAPAFAGSNAGQKTREKARRAMMDREIRAASDEEDWFSNHRSPASTPNGRGRGMGIRGRGGRMAGTPRNRPWDSDSRPTQGRKDPARGMPFGHSHLMASAPASARGNRLSFQDIASGTAGSDSPTASKGKGKKGGNPARNLLERAIKGSHQGQQSPADSKKASKQSKANKPKKTDKSNKSSKSPAEPRSNTASPAPSQTESTNKRRRKKNRDDEADLESTWWSSGKAGGNVSNWGKDMPSSSTGPKGKKAAVKGNKGQQYMGGY</sequence>
<organism evidence="11 12">
    <name type="scientific">Papiliotrema laurentii</name>
    <name type="common">Cryptococcus laurentii</name>
    <dbReference type="NCBI Taxonomy" id="5418"/>
    <lineage>
        <taxon>Eukaryota</taxon>
        <taxon>Fungi</taxon>
        <taxon>Dikarya</taxon>
        <taxon>Basidiomycota</taxon>
        <taxon>Agaricomycotina</taxon>
        <taxon>Tremellomycetes</taxon>
        <taxon>Tremellales</taxon>
        <taxon>Rhynchogastremaceae</taxon>
        <taxon>Papiliotrema</taxon>
    </lineage>
</organism>
<gene>
    <name evidence="11" type="ORF">DB88DRAFT_540265</name>
</gene>
<dbReference type="GO" id="GO:0071036">
    <property type="term" value="P:nuclear polyadenylation-dependent snoRNA catabolic process"/>
    <property type="evidence" value="ECO:0007669"/>
    <property type="project" value="TreeGrafter"/>
</dbReference>
<keyword evidence="4" id="KW-0677">Repeat</keyword>
<dbReference type="Gene3D" id="4.10.60.10">
    <property type="entry name" value="Zinc finger, CCHC-type"/>
    <property type="match status" value="2"/>
</dbReference>
<dbReference type="PANTHER" id="PTHR46543:SF1">
    <property type="entry name" value="ZINC FINGER CCHC DOMAIN-CONTAINING PROTEIN 7"/>
    <property type="match status" value="1"/>
</dbReference>
<feature type="region of interest" description="Disordered" evidence="9">
    <location>
        <begin position="585"/>
        <end position="735"/>
    </location>
</feature>
<dbReference type="GO" id="GO:0006397">
    <property type="term" value="P:mRNA processing"/>
    <property type="evidence" value="ECO:0007669"/>
    <property type="project" value="UniProtKB-KW"/>
</dbReference>
<reference evidence="11" key="1">
    <citation type="submission" date="2023-02" db="EMBL/GenBank/DDBJ databases">
        <title>Identification and recombinant expression of a fungal hydrolase from Papiliotrema laurentii that hydrolyzes apple cutin and clears colloidal polyester polyurethane.</title>
        <authorList>
            <consortium name="DOE Joint Genome Institute"/>
            <person name="Roman V.A."/>
            <person name="Bojanowski C."/>
            <person name="Crable B.R."/>
            <person name="Wagner D.N."/>
            <person name="Hung C.S."/>
            <person name="Nadeau L.J."/>
            <person name="Schratz L."/>
            <person name="Haridas S."/>
            <person name="Pangilinan J."/>
            <person name="Lipzen A."/>
            <person name="Na H."/>
            <person name="Yan M."/>
            <person name="Ng V."/>
            <person name="Grigoriev I.V."/>
            <person name="Spatafora J.W."/>
            <person name="Barlow D."/>
            <person name="Biffinger J."/>
            <person name="Kelley-Loughnane N."/>
            <person name="Varaljay V.A."/>
            <person name="Crookes-Goodson W.J."/>
        </authorList>
    </citation>
    <scope>NUCLEOTIDE SEQUENCE</scope>
    <source>
        <strain evidence="11">5307AH</strain>
    </source>
</reference>
<feature type="region of interest" description="Disordered" evidence="9">
    <location>
        <begin position="196"/>
        <end position="217"/>
    </location>
</feature>
<feature type="domain" description="CCHC-type" evidence="10">
    <location>
        <begin position="287"/>
        <end position="301"/>
    </location>
</feature>
<evidence type="ECO:0000313" key="11">
    <source>
        <dbReference type="EMBL" id="KAK1924192.1"/>
    </source>
</evidence>
<feature type="compositionally biased region" description="Polar residues" evidence="9">
    <location>
        <begin position="585"/>
        <end position="597"/>
    </location>
</feature>
<evidence type="ECO:0000313" key="12">
    <source>
        <dbReference type="Proteomes" id="UP001182556"/>
    </source>
</evidence>
<dbReference type="SUPFAM" id="SSF57756">
    <property type="entry name" value="Retrovirus zinc finger-like domains"/>
    <property type="match status" value="3"/>
</dbReference>
<keyword evidence="5 8" id="KW-0863">Zinc-finger</keyword>
<evidence type="ECO:0000256" key="6">
    <source>
        <dbReference type="ARBA" id="ARBA00022833"/>
    </source>
</evidence>
<feature type="compositionally biased region" description="Basic residues" evidence="9">
    <location>
        <begin position="30"/>
        <end position="44"/>
    </location>
</feature>
<dbReference type="InterPro" id="IPR051644">
    <property type="entry name" value="TRAMP_AT-DNA-binding"/>
</dbReference>
<feature type="region of interest" description="Disordered" evidence="9">
    <location>
        <begin position="441"/>
        <end position="565"/>
    </location>
</feature>
<dbReference type="GO" id="GO:0071038">
    <property type="term" value="P:TRAMP-dependent tRNA surveillance pathway"/>
    <property type="evidence" value="ECO:0007669"/>
    <property type="project" value="TreeGrafter"/>
</dbReference>
<proteinExistence type="predicted"/>
<evidence type="ECO:0000256" key="8">
    <source>
        <dbReference type="PROSITE-ProRule" id="PRU00047"/>
    </source>
</evidence>
<feature type="region of interest" description="Disordered" evidence="9">
    <location>
        <begin position="1"/>
        <end position="113"/>
    </location>
</feature>